<sequence length="85" mass="9977">MHDNKQEHGETQPNNNASRNHTFPSSEEIARFHSQKEIRLPTTTDTEEEQKPRRKRGRALKTPERDKSNLNLPLRCPRQCKVDIC</sequence>
<dbReference type="AlphaFoldDB" id="A0A4Y2LRJ3"/>
<feature type="region of interest" description="Disordered" evidence="1">
    <location>
        <begin position="1"/>
        <end position="72"/>
    </location>
</feature>
<organism evidence="2 4">
    <name type="scientific">Araneus ventricosus</name>
    <name type="common">Orbweaver spider</name>
    <name type="synonym">Epeira ventricosa</name>
    <dbReference type="NCBI Taxonomy" id="182803"/>
    <lineage>
        <taxon>Eukaryota</taxon>
        <taxon>Metazoa</taxon>
        <taxon>Ecdysozoa</taxon>
        <taxon>Arthropoda</taxon>
        <taxon>Chelicerata</taxon>
        <taxon>Arachnida</taxon>
        <taxon>Araneae</taxon>
        <taxon>Araneomorphae</taxon>
        <taxon>Entelegynae</taxon>
        <taxon>Araneoidea</taxon>
        <taxon>Araneidae</taxon>
        <taxon>Araneus</taxon>
    </lineage>
</organism>
<evidence type="ECO:0000313" key="3">
    <source>
        <dbReference type="EMBL" id="GBN15995.1"/>
    </source>
</evidence>
<protein>
    <submittedName>
        <fullName evidence="2">Uncharacterized protein</fullName>
    </submittedName>
</protein>
<name>A0A4Y2LRJ3_ARAVE</name>
<dbReference type="EMBL" id="BGPR01006089">
    <property type="protein sequence ID" value="GBN15995.1"/>
    <property type="molecule type" value="Genomic_DNA"/>
</dbReference>
<evidence type="ECO:0000256" key="1">
    <source>
        <dbReference type="SAM" id="MobiDB-lite"/>
    </source>
</evidence>
<evidence type="ECO:0000313" key="2">
    <source>
        <dbReference type="EMBL" id="GBN15987.1"/>
    </source>
</evidence>
<gene>
    <name evidence="3" type="ORF">AVEN_234064_1</name>
    <name evidence="2" type="ORF">AVEN_89882_1</name>
</gene>
<dbReference type="EMBL" id="BGPR01006088">
    <property type="protein sequence ID" value="GBN15987.1"/>
    <property type="molecule type" value="Genomic_DNA"/>
</dbReference>
<feature type="compositionally biased region" description="Polar residues" evidence="1">
    <location>
        <begin position="11"/>
        <end position="25"/>
    </location>
</feature>
<feature type="compositionally biased region" description="Basic and acidic residues" evidence="1">
    <location>
        <begin position="28"/>
        <end position="39"/>
    </location>
</feature>
<accession>A0A4Y2LRJ3</accession>
<feature type="compositionally biased region" description="Basic and acidic residues" evidence="1">
    <location>
        <begin position="1"/>
        <end position="10"/>
    </location>
</feature>
<evidence type="ECO:0000313" key="4">
    <source>
        <dbReference type="Proteomes" id="UP000499080"/>
    </source>
</evidence>
<dbReference type="Proteomes" id="UP000499080">
    <property type="component" value="Unassembled WGS sequence"/>
</dbReference>
<reference evidence="2 4" key="1">
    <citation type="journal article" date="2019" name="Sci. Rep.">
        <title>Orb-weaving spider Araneus ventricosus genome elucidates the spidroin gene catalogue.</title>
        <authorList>
            <person name="Kono N."/>
            <person name="Nakamura H."/>
            <person name="Ohtoshi R."/>
            <person name="Moran D.A.P."/>
            <person name="Shinohara A."/>
            <person name="Yoshida Y."/>
            <person name="Fujiwara M."/>
            <person name="Mori M."/>
            <person name="Tomita M."/>
            <person name="Arakawa K."/>
        </authorList>
    </citation>
    <scope>NUCLEOTIDE SEQUENCE [LARGE SCALE GENOMIC DNA]</scope>
</reference>
<proteinExistence type="predicted"/>
<keyword evidence="4" id="KW-1185">Reference proteome</keyword>
<comment type="caution">
    <text evidence="2">The sequence shown here is derived from an EMBL/GenBank/DDBJ whole genome shotgun (WGS) entry which is preliminary data.</text>
</comment>